<proteinExistence type="predicted"/>
<gene>
    <name evidence="1" type="ORF">FRX31_025307</name>
</gene>
<dbReference type="AlphaFoldDB" id="A0A7J6VJ13"/>
<feature type="non-terminal residue" evidence="1">
    <location>
        <position position="1"/>
    </location>
</feature>
<accession>A0A7J6VJ13</accession>
<organism evidence="1 2">
    <name type="scientific">Thalictrum thalictroides</name>
    <name type="common">Rue-anemone</name>
    <name type="synonym">Anemone thalictroides</name>
    <dbReference type="NCBI Taxonomy" id="46969"/>
    <lineage>
        <taxon>Eukaryota</taxon>
        <taxon>Viridiplantae</taxon>
        <taxon>Streptophyta</taxon>
        <taxon>Embryophyta</taxon>
        <taxon>Tracheophyta</taxon>
        <taxon>Spermatophyta</taxon>
        <taxon>Magnoliopsida</taxon>
        <taxon>Ranunculales</taxon>
        <taxon>Ranunculaceae</taxon>
        <taxon>Thalictroideae</taxon>
        <taxon>Thalictrum</taxon>
    </lineage>
</organism>
<protein>
    <submittedName>
        <fullName evidence="1">Uncharacterized protein</fullName>
    </submittedName>
</protein>
<sequence>MKPIEVAGLKSNHQNIKYLIRWTISILTYPEWTVNGIMKNVRSKEARKQILSCPITQLEDTFQQKILMLKNIFLITVHGKDPKRLNESMDIVLPLKIWCNCDSTLKTIHGQCVKPDEAWETDECFFC</sequence>
<name>A0A7J6VJ13_THATH</name>
<dbReference type="EMBL" id="JABWDY010031146">
    <property type="protein sequence ID" value="KAF5185106.1"/>
    <property type="molecule type" value="Genomic_DNA"/>
</dbReference>
<evidence type="ECO:0000313" key="2">
    <source>
        <dbReference type="Proteomes" id="UP000554482"/>
    </source>
</evidence>
<reference evidence="1 2" key="1">
    <citation type="submission" date="2020-06" db="EMBL/GenBank/DDBJ databases">
        <title>Transcriptomic and genomic resources for Thalictrum thalictroides and T. hernandezii: Facilitating candidate gene discovery in an emerging model plant lineage.</title>
        <authorList>
            <person name="Arias T."/>
            <person name="Riano-Pachon D.M."/>
            <person name="Di Stilio V.S."/>
        </authorList>
    </citation>
    <scope>NUCLEOTIDE SEQUENCE [LARGE SCALE GENOMIC DNA]</scope>
    <source>
        <strain evidence="2">cv. WT478/WT964</strain>
        <tissue evidence="1">Leaves</tissue>
    </source>
</reference>
<evidence type="ECO:0000313" key="1">
    <source>
        <dbReference type="EMBL" id="KAF5185106.1"/>
    </source>
</evidence>
<comment type="caution">
    <text evidence="1">The sequence shown here is derived from an EMBL/GenBank/DDBJ whole genome shotgun (WGS) entry which is preliminary data.</text>
</comment>
<dbReference type="Proteomes" id="UP000554482">
    <property type="component" value="Unassembled WGS sequence"/>
</dbReference>
<keyword evidence="2" id="KW-1185">Reference proteome</keyword>